<feature type="compositionally biased region" description="Polar residues" evidence="2">
    <location>
        <begin position="208"/>
        <end position="223"/>
    </location>
</feature>
<keyword evidence="1" id="KW-0863">Zinc-finger</keyword>
<evidence type="ECO:0000259" key="3">
    <source>
        <dbReference type="PROSITE" id="PS50157"/>
    </source>
</evidence>
<proteinExistence type="predicted"/>
<feature type="domain" description="C2H2-type" evidence="3">
    <location>
        <begin position="646"/>
        <end position="673"/>
    </location>
</feature>
<feature type="domain" description="C2H2-type" evidence="3">
    <location>
        <begin position="676"/>
        <end position="704"/>
    </location>
</feature>
<dbReference type="OrthoDB" id="8856548at2759"/>
<dbReference type="PROSITE" id="PS00028">
    <property type="entry name" value="ZINC_FINGER_C2H2_1"/>
    <property type="match status" value="4"/>
</dbReference>
<feature type="region of interest" description="Disordered" evidence="2">
    <location>
        <begin position="469"/>
        <end position="517"/>
    </location>
</feature>
<accession>A0A8S1CGZ0</accession>
<protein>
    <recommendedName>
        <fullName evidence="3">C2H2-type domain-containing protein</fullName>
    </recommendedName>
</protein>
<evidence type="ECO:0000313" key="4">
    <source>
        <dbReference type="EMBL" id="CAB3369548.1"/>
    </source>
</evidence>
<dbReference type="SMART" id="SM00355">
    <property type="entry name" value="ZnF_C2H2"/>
    <property type="match status" value="12"/>
</dbReference>
<dbReference type="SUPFAM" id="SSF57667">
    <property type="entry name" value="beta-beta-alpha zinc fingers"/>
    <property type="match status" value="1"/>
</dbReference>
<sequence length="760" mass="86817">MRDGRIESSTLVGLANLAKPGLNRRFRCKLFDLNQHTPQIKNEEKQFSNYENLQSVAKKRNTTNTITEEMIGKFVQERLTRSSHAFLPSPAPIHLKFESSWLHKCEDCGDAFLNEETFKQHVTRRTMKITVCDVGQDSEVYYNRCNFLGGMRKQGRNQQVIDKLNIKVEPLIKELSHKLSGGDFDLASLKKNSEEFYKQIQANIRTNKASSPDIISSEANSQPRAKGGPIKSTMSKPDSNQIVPFGMKCPECDLPMATRLRLKQHLDFEGPEPKICAICHLPMPNECSLKAHERLHEAASQSADHSFMCPDCGVQFLSRDTLLNHIHQDCMHGFLSATFQCPQCCKLLSSSISLEAHLLNEHTEKVYKCSICHLVESSPEDIAKHISQNHVENGRTTAKKVIFNNCELCPGRYIKSNDILFHVHKHAEEADSLVCYVCAPCNVYVETKEEFREHKQLCKQSVSKFSPLEVRKSEKPKSKQSSPDLTDEADSRSSTPPKKKMKSEMGPRRKSDEDLPPAKKNCVRCGGPTKATKNAACMYCRSSRVSVLSDDSPFKQRLTITQRGIAVEEIDTDAFEDAILGKKKADDIYNCYICKEKLVSKYGDVEHHFQEKHCINFTSKKINTKNFKVQLESMKNEFLEKCKSDFSCKSCRFKTQNETEFNRHLLEHKPLKPISYVCKNCDISFAMKSCLAMHLEQKHKVTDTDVYLKDTDQMINRKESPTMKENQCRVCYKEFNTALEMNTHFRIHGMAFLLNKTRST</sequence>
<feature type="compositionally biased region" description="Basic and acidic residues" evidence="2">
    <location>
        <begin position="502"/>
        <end position="517"/>
    </location>
</feature>
<dbReference type="AlphaFoldDB" id="A0A8S1CGZ0"/>
<dbReference type="InterPro" id="IPR036236">
    <property type="entry name" value="Znf_C2H2_sf"/>
</dbReference>
<dbReference type="InterPro" id="IPR045914">
    <property type="entry name" value="Zn532-like"/>
</dbReference>
<dbReference type="Gene3D" id="3.30.160.60">
    <property type="entry name" value="Classic Zinc Finger"/>
    <property type="match status" value="3"/>
</dbReference>
<dbReference type="InterPro" id="IPR013087">
    <property type="entry name" value="Znf_C2H2_type"/>
</dbReference>
<comment type="caution">
    <text evidence="4">The sequence shown here is derived from an EMBL/GenBank/DDBJ whole genome shotgun (WGS) entry which is preliminary data.</text>
</comment>
<organism evidence="4 5">
    <name type="scientific">Cloeon dipterum</name>
    <dbReference type="NCBI Taxonomy" id="197152"/>
    <lineage>
        <taxon>Eukaryota</taxon>
        <taxon>Metazoa</taxon>
        <taxon>Ecdysozoa</taxon>
        <taxon>Arthropoda</taxon>
        <taxon>Hexapoda</taxon>
        <taxon>Insecta</taxon>
        <taxon>Pterygota</taxon>
        <taxon>Palaeoptera</taxon>
        <taxon>Ephemeroptera</taxon>
        <taxon>Pisciforma</taxon>
        <taxon>Baetidae</taxon>
        <taxon>Cloeon</taxon>
    </lineage>
</organism>
<dbReference type="Proteomes" id="UP000494165">
    <property type="component" value="Unassembled WGS sequence"/>
</dbReference>
<reference evidence="4 5" key="1">
    <citation type="submission" date="2020-04" db="EMBL/GenBank/DDBJ databases">
        <authorList>
            <person name="Alioto T."/>
            <person name="Alioto T."/>
            <person name="Gomez Garrido J."/>
        </authorList>
    </citation>
    <scope>NUCLEOTIDE SEQUENCE [LARGE SCALE GENOMIC DNA]</scope>
</reference>
<name>A0A8S1CGZ0_9INSE</name>
<dbReference type="EMBL" id="CADEPI010000046">
    <property type="protein sequence ID" value="CAB3369548.1"/>
    <property type="molecule type" value="Genomic_DNA"/>
</dbReference>
<keyword evidence="5" id="KW-1185">Reference proteome</keyword>
<evidence type="ECO:0000313" key="5">
    <source>
        <dbReference type="Proteomes" id="UP000494165"/>
    </source>
</evidence>
<feature type="region of interest" description="Disordered" evidence="2">
    <location>
        <begin position="208"/>
        <end position="237"/>
    </location>
</feature>
<dbReference type="PROSITE" id="PS50157">
    <property type="entry name" value="ZINC_FINGER_C2H2_2"/>
    <property type="match status" value="4"/>
</dbReference>
<keyword evidence="1" id="KW-0862">Zinc</keyword>
<feature type="domain" description="C2H2-type" evidence="3">
    <location>
        <begin position="307"/>
        <end position="332"/>
    </location>
</feature>
<evidence type="ECO:0000256" key="1">
    <source>
        <dbReference type="PROSITE-ProRule" id="PRU00042"/>
    </source>
</evidence>
<dbReference type="PANTHER" id="PTHR47222:SF5">
    <property type="entry name" value="LOW QUALITY PROTEIN: ZINC FINGER PROTEIN 532-LIKE"/>
    <property type="match status" value="1"/>
</dbReference>
<keyword evidence="1" id="KW-0479">Metal-binding</keyword>
<dbReference type="PANTHER" id="PTHR47222">
    <property type="entry name" value="ZINC FINGER PROTEIN 532-RELATED"/>
    <property type="match status" value="1"/>
</dbReference>
<dbReference type="GO" id="GO:0008270">
    <property type="term" value="F:zinc ion binding"/>
    <property type="evidence" value="ECO:0007669"/>
    <property type="project" value="UniProtKB-KW"/>
</dbReference>
<feature type="domain" description="C2H2-type" evidence="3">
    <location>
        <begin position="726"/>
        <end position="748"/>
    </location>
</feature>
<evidence type="ECO:0000256" key="2">
    <source>
        <dbReference type="SAM" id="MobiDB-lite"/>
    </source>
</evidence>
<gene>
    <name evidence="4" type="ORF">CLODIP_2_CD02622</name>
</gene>